<dbReference type="InterPro" id="IPR000873">
    <property type="entry name" value="AMP-dep_synth/lig_dom"/>
</dbReference>
<dbReference type="PANTHER" id="PTHR43201">
    <property type="entry name" value="ACYL-COA SYNTHETASE"/>
    <property type="match status" value="1"/>
</dbReference>
<name>A0A7V2AW50_UNCEI</name>
<reference evidence="5" key="1">
    <citation type="journal article" date="2020" name="mSystems">
        <title>Genome- and Community-Level Interaction Insights into Carbon Utilization and Element Cycling Functions of Hydrothermarchaeota in Hydrothermal Sediment.</title>
        <authorList>
            <person name="Zhou Z."/>
            <person name="Liu Y."/>
            <person name="Xu W."/>
            <person name="Pan J."/>
            <person name="Luo Z.H."/>
            <person name="Li M."/>
        </authorList>
    </citation>
    <scope>NUCLEOTIDE SEQUENCE [LARGE SCALE GENOMIC DNA]</scope>
    <source>
        <strain evidence="5">SpSt-1233</strain>
    </source>
</reference>
<dbReference type="EMBL" id="DSEC01000564">
    <property type="protein sequence ID" value="HER44346.1"/>
    <property type="molecule type" value="Genomic_DNA"/>
</dbReference>
<dbReference type="PANTHER" id="PTHR43201:SF5">
    <property type="entry name" value="MEDIUM-CHAIN ACYL-COA LIGASE ACSF2, MITOCHONDRIAL"/>
    <property type="match status" value="1"/>
</dbReference>
<organism evidence="5">
    <name type="scientific">Eiseniibacteriota bacterium</name>
    <dbReference type="NCBI Taxonomy" id="2212470"/>
    <lineage>
        <taxon>Bacteria</taxon>
        <taxon>Candidatus Eiseniibacteriota</taxon>
    </lineage>
</organism>
<feature type="domain" description="AMP-dependent synthetase/ligase" evidence="3">
    <location>
        <begin position="26"/>
        <end position="433"/>
    </location>
</feature>
<accession>A0A7V2AW50</accession>
<dbReference type="GO" id="GO:0031956">
    <property type="term" value="F:medium-chain fatty acid-CoA ligase activity"/>
    <property type="evidence" value="ECO:0007669"/>
    <property type="project" value="TreeGrafter"/>
</dbReference>
<evidence type="ECO:0000313" key="5">
    <source>
        <dbReference type="EMBL" id="HER44346.1"/>
    </source>
</evidence>
<evidence type="ECO:0000256" key="1">
    <source>
        <dbReference type="ARBA" id="ARBA00006432"/>
    </source>
</evidence>
<dbReference type="InterPro" id="IPR045851">
    <property type="entry name" value="AMP-bd_C_sf"/>
</dbReference>
<dbReference type="GO" id="GO:0006631">
    <property type="term" value="P:fatty acid metabolic process"/>
    <property type="evidence" value="ECO:0007669"/>
    <property type="project" value="TreeGrafter"/>
</dbReference>
<proteinExistence type="inferred from homology"/>
<protein>
    <submittedName>
        <fullName evidence="5">Long-chain fatty acid--CoA ligase</fullName>
    </submittedName>
</protein>
<evidence type="ECO:0000256" key="2">
    <source>
        <dbReference type="ARBA" id="ARBA00022598"/>
    </source>
</evidence>
<dbReference type="CDD" id="cd05907">
    <property type="entry name" value="VL_LC_FACS_like"/>
    <property type="match status" value="1"/>
</dbReference>
<dbReference type="Proteomes" id="UP000886069">
    <property type="component" value="Unassembled WGS sequence"/>
</dbReference>
<dbReference type="Gene3D" id="3.30.300.30">
    <property type="match status" value="1"/>
</dbReference>
<dbReference type="Pfam" id="PF00501">
    <property type="entry name" value="AMP-binding"/>
    <property type="match status" value="1"/>
</dbReference>
<dbReference type="Pfam" id="PF13193">
    <property type="entry name" value="AMP-binding_C"/>
    <property type="match status" value="1"/>
</dbReference>
<dbReference type="InterPro" id="IPR025110">
    <property type="entry name" value="AMP-bd_C"/>
</dbReference>
<gene>
    <name evidence="5" type="ORF">ENO08_07800</name>
</gene>
<dbReference type="InterPro" id="IPR020845">
    <property type="entry name" value="AMP-binding_CS"/>
</dbReference>
<comment type="similarity">
    <text evidence="1">Belongs to the ATP-dependent AMP-binding enzyme family.</text>
</comment>
<feature type="domain" description="AMP-binding enzyme C-terminal" evidence="4">
    <location>
        <begin position="485"/>
        <end position="573"/>
    </location>
</feature>
<comment type="caution">
    <text evidence="5">The sequence shown here is derived from an EMBL/GenBank/DDBJ whole genome shotgun (WGS) entry which is preliminary data.</text>
</comment>
<sequence>MKNPKTRDKNQSSHVPGFETLPELLDQAVERHASRVAMKSHHPWGYQSITYREMGRLVSYLGTGLIARGLKRHDRVALIADNSPEWALLYAAVTSAGGVIVPLETGMKENEIRHLLLHSGTTMLVVSPALYADRIEGMRLQDVQVFVIGEEKGLGGTPLGEVMADGKQRINDGDGEFFNRKSSVSPDDIAAICYTSGTTGQPKGVVLLHRNLISNVKGCIRRFKVTETDSFLCLLPLYHTLASTTTFLVPVAAGCTVAFARSLKSRDIREDIEREGITIFVGVPLLFEHIAAAVRDQMEKAPKGGRVLLQSLLRALAGFMALLSRIFRRKVGSGLYRRGLSKKGLGSIRFCISGAAALRRDVEQMLTGIGLPVLQGYGLTEASPVVTANPLERPKSGSVGPPLDGVEVRIDSPDGEGVGEVTVRGGNVMKEYWKNPEATAAALRSGWLHTGDLGMLDKDGYLTLVGRKKHIIVTAGGKNIHPESVEAKLNRSPFILESMVLSVPDRKGNERVAAIIVPDYDTLGGLRAELTEEGIRKTIADEINKACSELPDYKRIVEFQIRDEELPKTPTRKVKRHLVTWIKE</sequence>
<dbReference type="AlphaFoldDB" id="A0A7V2AW50"/>
<evidence type="ECO:0000259" key="3">
    <source>
        <dbReference type="Pfam" id="PF00501"/>
    </source>
</evidence>
<keyword evidence="2 5" id="KW-0436">Ligase</keyword>
<dbReference type="SUPFAM" id="SSF56801">
    <property type="entry name" value="Acetyl-CoA synthetase-like"/>
    <property type="match status" value="1"/>
</dbReference>
<dbReference type="Gene3D" id="3.40.50.12780">
    <property type="entry name" value="N-terminal domain of ligase-like"/>
    <property type="match status" value="1"/>
</dbReference>
<dbReference type="InterPro" id="IPR042099">
    <property type="entry name" value="ANL_N_sf"/>
</dbReference>
<dbReference type="PROSITE" id="PS00455">
    <property type="entry name" value="AMP_BINDING"/>
    <property type="match status" value="1"/>
</dbReference>
<evidence type="ECO:0000259" key="4">
    <source>
        <dbReference type="Pfam" id="PF13193"/>
    </source>
</evidence>